<dbReference type="Proteomes" id="UP000241546">
    <property type="component" value="Unassembled WGS sequence"/>
</dbReference>
<protein>
    <submittedName>
        <fullName evidence="1">Uncharacterized protein</fullName>
    </submittedName>
</protein>
<sequence>MSSVDGYYNALRQSLPTTSPVTRSWKGDENNLFSPLALYFRGDDFPTEKKGEKTMIGQNGWLECTEQTDRNKIKQTPQKKTGILDGIRKIAKDVSRRTQPAAKGSVGTHAAVSLDPREQSLLYCELEFNLTTALNTYISEELDKGHLSPDNLKRVSDEWHQKGHHKVIGFRYDLETQLELVSLHINDFSFYGRRQGNTTEIALLLNEMKMNARNMRIRTFCQPDTTVAKHLVDSQSLFNLINASASQQIALAEIARFFKLLLK</sequence>
<reference evidence="2" key="1">
    <citation type="submission" date="2016-07" db="EMBL/GenBank/DDBJ databases">
        <title>Multiple horizontal gene transfer events from other fungi enriched the ability of initially mycotrophic Trichoderma (Ascomycota) to feed on dead plant biomass.</title>
        <authorList>
            <consortium name="DOE Joint Genome Institute"/>
            <person name="Atanasova L."/>
            <person name="Chenthamara K."/>
            <person name="Zhang J."/>
            <person name="Grujic M."/>
            <person name="Henrissat B."/>
            <person name="Kuo A."/>
            <person name="Aerts A."/>
            <person name="Salamov A."/>
            <person name="Lipzen A."/>
            <person name="Labutti K."/>
            <person name="Barry K."/>
            <person name="Miao Y."/>
            <person name="Rahimi M.J."/>
            <person name="Shen Q."/>
            <person name="Grigoriev I.V."/>
            <person name="Kubicek C.P."/>
            <person name="Druzhinina I.S."/>
        </authorList>
    </citation>
    <scope>NUCLEOTIDE SEQUENCE [LARGE SCALE GENOMIC DNA]</scope>
    <source>
        <strain evidence="2">TUCIM 6016</strain>
    </source>
</reference>
<gene>
    <name evidence="1" type="ORF">BBK36DRAFT_1173134</name>
</gene>
<dbReference type="EMBL" id="KZ680228">
    <property type="protein sequence ID" value="PTB61756.1"/>
    <property type="molecule type" value="Genomic_DNA"/>
</dbReference>
<proteinExistence type="predicted"/>
<dbReference type="RefSeq" id="XP_024745076.1">
    <property type="nucleotide sequence ID" value="XM_024895835.1"/>
</dbReference>
<evidence type="ECO:0000313" key="2">
    <source>
        <dbReference type="Proteomes" id="UP000241546"/>
    </source>
</evidence>
<name>A0A2T4AXG4_9HYPO</name>
<dbReference type="GeneID" id="36603953"/>
<evidence type="ECO:0000313" key="1">
    <source>
        <dbReference type="EMBL" id="PTB61756.1"/>
    </source>
</evidence>
<dbReference type="OrthoDB" id="5229017at2759"/>
<dbReference type="AlphaFoldDB" id="A0A2T4AXG4"/>
<organism evidence="1 2">
    <name type="scientific">Trichoderma citrinoviride</name>
    <dbReference type="NCBI Taxonomy" id="58853"/>
    <lineage>
        <taxon>Eukaryota</taxon>
        <taxon>Fungi</taxon>
        <taxon>Dikarya</taxon>
        <taxon>Ascomycota</taxon>
        <taxon>Pezizomycotina</taxon>
        <taxon>Sordariomycetes</taxon>
        <taxon>Hypocreomycetidae</taxon>
        <taxon>Hypocreales</taxon>
        <taxon>Hypocreaceae</taxon>
        <taxon>Trichoderma</taxon>
    </lineage>
</organism>
<accession>A0A2T4AXG4</accession>
<keyword evidence="2" id="KW-1185">Reference proteome</keyword>